<organism evidence="2 3">
    <name type="scientific">Amphibalanus amphitrite</name>
    <name type="common">Striped barnacle</name>
    <name type="synonym">Balanus amphitrite</name>
    <dbReference type="NCBI Taxonomy" id="1232801"/>
    <lineage>
        <taxon>Eukaryota</taxon>
        <taxon>Metazoa</taxon>
        <taxon>Ecdysozoa</taxon>
        <taxon>Arthropoda</taxon>
        <taxon>Crustacea</taxon>
        <taxon>Multicrustacea</taxon>
        <taxon>Cirripedia</taxon>
        <taxon>Thoracica</taxon>
        <taxon>Thoracicalcarea</taxon>
        <taxon>Balanomorpha</taxon>
        <taxon>Balanoidea</taxon>
        <taxon>Balanidae</taxon>
        <taxon>Amphibalaninae</taxon>
        <taxon>Amphibalanus</taxon>
    </lineage>
</organism>
<evidence type="ECO:0000313" key="2">
    <source>
        <dbReference type="EMBL" id="KAF0310776.1"/>
    </source>
</evidence>
<gene>
    <name evidence="2" type="ORF">FJT64_001970</name>
</gene>
<protein>
    <submittedName>
        <fullName evidence="2">Uncharacterized protein</fullName>
    </submittedName>
</protein>
<sequence length="113" mass="12483">MKVVCALTLLCCLLLLLPTEGQEVDRSERRQKALDVILKGLDIAGRVIDTTRDTLGDFQDKRKVGLQLRPLQPEASELQLGSSQLLSCQLQPAFRPTAAADQPTRRQRSLIGS</sequence>
<dbReference type="Proteomes" id="UP000440578">
    <property type="component" value="Unassembled WGS sequence"/>
</dbReference>
<accession>A0A6A4WTB0</accession>
<reference evidence="2 3" key="1">
    <citation type="submission" date="2019-07" db="EMBL/GenBank/DDBJ databases">
        <title>Draft genome assembly of a fouling barnacle, Amphibalanus amphitrite (Darwin, 1854): The first reference genome for Thecostraca.</title>
        <authorList>
            <person name="Kim W."/>
        </authorList>
    </citation>
    <scope>NUCLEOTIDE SEQUENCE [LARGE SCALE GENOMIC DNA]</scope>
    <source>
        <strain evidence="2">SNU_AA5</strain>
        <tissue evidence="2">Soma without cirri and trophi</tissue>
    </source>
</reference>
<dbReference type="AlphaFoldDB" id="A0A6A4WTB0"/>
<feature type="signal peptide" evidence="1">
    <location>
        <begin position="1"/>
        <end position="21"/>
    </location>
</feature>
<evidence type="ECO:0000313" key="3">
    <source>
        <dbReference type="Proteomes" id="UP000440578"/>
    </source>
</evidence>
<keyword evidence="3" id="KW-1185">Reference proteome</keyword>
<comment type="caution">
    <text evidence="2">The sequence shown here is derived from an EMBL/GenBank/DDBJ whole genome shotgun (WGS) entry which is preliminary data.</text>
</comment>
<dbReference type="EMBL" id="VIIS01000292">
    <property type="protein sequence ID" value="KAF0310776.1"/>
    <property type="molecule type" value="Genomic_DNA"/>
</dbReference>
<keyword evidence="1" id="KW-0732">Signal</keyword>
<proteinExistence type="predicted"/>
<name>A0A6A4WTB0_AMPAM</name>
<evidence type="ECO:0000256" key="1">
    <source>
        <dbReference type="SAM" id="SignalP"/>
    </source>
</evidence>
<feature type="chain" id="PRO_5025541504" evidence="1">
    <location>
        <begin position="22"/>
        <end position="113"/>
    </location>
</feature>